<gene>
    <name evidence="3" type="ORF">E7811_04415</name>
</gene>
<sequence length="298" mass="31043">MAGQDEVIVAAATADSPRPRLRPATSGPVVPAAAKAPVAMIDPLPRPRARPAALVRAVPAAPEPATAQATEAPATEAAPVVLAGLARSLRPEARPKGLTKRRASEEPAIIQAAAVKVQPGGVGILPKKGSICGDRSIRGETMGRITAKVAGCGIEEPVKVTHVAGVKLSQAALMDCPTALALRSWVENGLQPSFGRNPVVELKVAGHYVCRTRNHKKGAKVSEHGKGRAIDISGFTLANGKTISILKGWRGDYGKAIRAAHKAACGPFGTTLGPGSDGYHEDHLHFDTARYRSGPYCR</sequence>
<evidence type="ECO:0000259" key="2">
    <source>
        <dbReference type="Pfam" id="PF06904"/>
    </source>
</evidence>
<accession>A0A4V6RS42</accession>
<dbReference type="OrthoDB" id="9809788at2"/>
<feature type="region of interest" description="Disordered" evidence="1">
    <location>
        <begin position="1"/>
        <end position="29"/>
    </location>
</feature>
<dbReference type="EMBL" id="SSND01000001">
    <property type="protein sequence ID" value="THD85852.1"/>
    <property type="molecule type" value="Genomic_DNA"/>
</dbReference>
<reference evidence="3 4" key="1">
    <citation type="submission" date="2019-04" db="EMBL/GenBank/DDBJ databases">
        <title>Draft genome sequence of Gemmobacter aestuarii sp. nov.</title>
        <authorList>
            <person name="Hameed A."/>
            <person name="Lin S.-Y."/>
            <person name="Shahina M."/>
            <person name="Lai W.-A."/>
            <person name="Young C.-C."/>
        </authorList>
    </citation>
    <scope>NUCLEOTIDE SEQUENCE [LARGE SCALE GENOMIC DNA]</scope>
    <source>
        <strain evidence="3 4">CC-PW-75</strain>
    </source>
</reference>
<dbReference type="Proteomes" id="UP000309450">
    <property type="component" value="Unassembled WGS sequence"/>
</dbReference>
<protein>
    <submittedName>
        <fullName evidence="3">Extensin family protein</fullName>
    </submittedName>
</protein>
<dbReference type="AlphaFoldDB" id="A0A4V6RS42"/>
<dbReference type="Pfam" id="PF06904">
    <property type="entry name" value="Extensin-like_C"/>
    <property type="match status" value="1"/>
</dbReference>
<evidence type="ECO:0000256" key="1">
    <source>
        <dbReference type="SAM" id="MobiDB-lite"/>
    </source>
</evidence>
<organism evidence="3 4">
    <name type="scientific">Aliigemmobacter aestuarii</name>
    <dbReference type="NCBI Taxonomy" id="1445661"/>
    <lineage>
        <taxon>Bacteria</taxon>
        <taxon>Pseudomonadati</taxon>
        <taxon>Pseudomonadota</taxon>
        <taxon>Alphaproteobacteria</taxon>
        <taxon>Rhodobacterales</taxon>
        <taxon>Paracoccaceae</taxon>
        <taxon>Aliigemmobacter</taxon>
    </lineage>
</organism>
<name>A0A4V6RS42_9RHOB</name>
<keyword evidence="4" id="KW-1185">Reference proteome</keyword>
<dbReference type="InterPro" id="IPR009683">
    <property type="entry name" value="Extensin-like_C"/>
</dbReference>
<comment type="caution">
    <text evidence="3">The sequence shown here is derived from an EMBL/GenBank/DDBJ whole genome shotgun (WGS) entry which is preliminary data.</text>
</comment>
<evidence type="ECO:0000313" key="4">
    <source>
        <dbReference type="Proteomes" id="UP000309450"/>
    </source>
</evidence>
<feature type="domain" description="Extensin-like C-terminal" evidence="2">
    <location>
        <begin position="148"/>
        <end position="298"/>
    </location>
</feature>
<proteinExistence type="predicted"/>
<evidence type="ECO:0000313" key="3">
    <source>
        <dbReference type="EMBL" id="THD85852.1"/>
    </source>
</evidence>